<feature type="signal peptide" evidence="2">
    <location>
        <begin position="1"/>
        <end position="25"/>
    </location>
</feature>
<feature type="compositionally biased region" description="Polar residues" evidence="1">
    <location>
        <begin position="806"/>
        <end position="817"/>
    </location>
</feature>
<dbReference type="PANTHER" id="PTHR33053">
    <property type="entry name" value="PROTEIN, PUTATIVE-RELATED"/>
    <property type="match status" value="1"/>
</dbReference>
<feature type="region of interest" description="Disordered" evidence="1">
    <location>
        <begin position="93"/>
        <end position="116"/>
    </location>
</feature>
<evidence type="ECO:0000313" key="4">
    <source>
        <dbReference type="Proteomes" id="UP001152320"/>
    </source>
</evidence>
<evidence type="ECO:0008006" key="5">
    <source>
        <dbReference type="Google" id="ProtNLM"/>
    </source>
</evidence>
<organism evidence="3 4">
    <name type="scientific">Holothuria leucospilota</name>
    <name type="common">Black long sea cucumber</name>
    <name type="synonym">Mertensiothuria leucospilota</name>
    <dbReference type="NCBI Taxonomy" id="206669"/>
    <lineage>
        <taxon>Eukaryota</taxon>
        <taxon>Metazoa</taxon>
        <taxon>Echinodermata</taxon>
        <taxon>Eleutherozoa</taxon>
        <taxon>Echinozoa</taxon>
        <taxon>Holothuroidea</taxon>
        <taxon>Aspidochirotacea</taxon>
        <taxon>Aspidochirotida</taxon>
        <taxon>Holothuriidae</taxon>
        <taxon>Holothuria</taxon>
    </lineage>
</organism>
<feature type="region of interest" description="Disordered" evidence="1">
    <location>
        <begin position="681"/>
        <end position="793"/>
    </location>
</feature>
<feature type="region of interest" description="Disordered" evidence="1">
    <location>
        <begin position="798"/>
        <end position="817"/>
    </location>
</feature>
<keyword evidence="2" id="KW-0732">Signal</keyword>
<feature type="compositionally biased region" description="Low complexity" evidence="1">
    <location>
        <begin position="93"/>
        <end position="103"/>
    </location>
</feature>
<protein>
    <recommendedName>
        <fullName evidence="5">DUF4806 domain-containing protein</fullName>
    </recommendedName>
</protein>
<feature type="compositionally biased region" description="Low complexity" evidence="1">
    <location>
        <begin position="711"/>
        <end position="730"/>
    </location>
</feature>
<dbReference type="OrthoDB" id="8859298at2759"/>
<reference evidence="3" key="1">
    <citation type="submission" date="2021-10" db="EMBL/GenBank/DDBJ databases">
        <title>Tropical sea cucumber genome reveals ecological adaptation and Cuvierian tubules defense mechanism.</title>
        <authorList>
            <person name="Chen T."/>
        </authorList>
    </citation>
    <scope>NUCLEOTIDE SEQUENCE</scope>
    <source>
        <strain evidence="3">Nanhai2018</strain>
        <tissue evidence="3">Muscle</tissue>
    </source>
</reference>
<dbReference type="AlphaFoldDB" id="A0A9Q1CK44"/>
<proteinExistence type="predicted"/>
<evidence type="ECO:0000256" key="1">
    <source>
        <dbReference type="SAM" id="MobiDB-lite"/>
    </source>
</evidence>
<evidence type="ECO:0000313" key="3">
    <source>
        <dbReference type="EMBL" id="KAJ8046375.1"/>
    </source>
</evidence>
<feature type="region of interest" description="Disordered" evidence="1">
    <location>
        <begin position="970"/>
        <end position="996"/>
    </location>
</feature>
<dbReference type="EMBL" id="JAIZAY010000002">
    <property type="protein sequence ID" value="KAJ8046375.1"/>
    <property type="molecule type" value="Genomic_DNA"/>
</dbReference>
<dbReference type="Proteomes" id="UP001152320">
    <property type="component" value="Chromosome 2"/>
</dbReference>
<keyword evidence="4" id="KW-1185">Reference proteome</keyword>
<comment type="caution">
    <text evidence="3">The sequence shown here is derived from an EMBL/GenBank/DDBJ whole genome shotgun (WGS) entry which is preliminary data.</text>
</comment>
<name>A0A9Q1CK44_HOLLE</name>
<evidence type="ECO:0000256" key="2">
    <source>
        <dbReference type="SAM" id="SignalP"/>
    </source>
</evidence>
<sequence length="996" mass="110399">MNGHIIPTCTLFQVFAFCLKMESLATYSERTKKRKIQKLVAAHLDIIENYHSSEDNSEELVQCSHLLTGTTDSASDHHHHEGHASIVPLLSASPSGGSSVPAAENHDQSPPCTLADTMDFTEDSIDNLEFEPLEFLHEELNFSDSDDSGSDSESDSFNLREKLASWACKFSISHAALSALLKILILANLDLPSDARSLLTTPKGVEVKSIAGGSYFHFGIVSSIKSRLAKCAQKLSSARLTLHINIDGIPLFRSSSVALWPILGRIGEITNCVPFVIGLYSGLAKPSSLDEFLKDFVNEMKTVEVEGFIFNSKQYTVSLDAVICDAPARAFIKCIKGHTGYNACERCKQSGVYKQNRMTYPECSAEKRTDSSFRAMSDDDHHLRQSPLCDLKLNLVSSFPLDYMHLVCLGVVRRIILLWKEGPLNVRLSGNVINSISQRLTNLQCYLPREFSRRPRSLLEVKQWKATEFRQFLIYTGPVVLSGCLEKNLYQNFLALSVSMSFLLNPSLHTSSHLDYVEKLLTVFVKNFSSLYGDVFVGYNAHSIIHLVDDARKYGPLDSVSAFCYESYLGQLKKMVRRPQDPLSQIYRRINLLLAKMANYAVVEFISGGTVDIIPTNWLCSEEEDECFWPSSQKAPINKMVKAKDAPGDSWQRYRIRILGKAGAYERAREKLILAEETSDLQTDVEEEQRKRRKTSRYISDSSDNSEDDSPASSASTSSTSPSPTPASLLLPPPPPSPMPATTSTLSLRNTSTASTTPRPATISSPIPATTSTASTTPRPATISSPIPATTSALSLNNTSTISTTPRPATISSTPSVSRHQNDRVFMQKVLALLEDVRETQRIHSGILKSLLQKGRVEHESYSLPDGVKLPLKSLAELDAVEERLADSTFQIGLESCLSDLGGRTVQEATKRMMAYLMENSIALQINFIGRNNKVAFGKTKLFEVVNRALKKNSATSGCNRQEAERAVSKWLSGARDRDGNRNFRRQRQIEPPHGQ</sequence>
<accession>A0A9Q1CK44</accession>
<gene>
    <name evidence="3" type="ORF">HOLleu_05025</name>
</gene>
<feature type="chain" id="PRO_5040430710" description="DUF4806 domain-containing protein" evidence="2">
    <location>
        <begin position="26"/>
        <end position="996"/>
    </location>
</feature>
<feature type="compositionally biased region" description="Low complexity" evidence="1">
    <location>
        <begin position="740"/>
        <end position="793"/>
    </location>
</feature>